<keyword evidence="4" id="KW-1185">Reference proteome</keyword>
<keyword evidence="1" id="KW-0677">Repeat</keyword>
<evidence type="ECO:0000313" key="4">
    <source>
        <dbReference type="Proteomes" id="UP000219072"/>
    </source>
</evidence>
<evidence type="ECO:0000259" key="2">
    <source>
        <dbReference type="Pfam" id="PF25023"/>
    </source>
</evidence>
<dbReference type="InterPro" id="IPR022385">
    <property type="entry name" value="Rhs_assc_core"/>
</dbReference>
<sequence length="362" mass="39759">MLRQKSRLSKKPATWCYEWDAEDRLSSVVTPDGARWRYVYDALGRRVEKRRVDARGEVVDGTTFTWQGTTLVEQVSLCPDKSALAVLTWEYDGVRPLSQTERLVGDGEATQRDYDHRFYAIVTDLAGAPTHLVDEEGDIAWEATTTLWGEARPSPSNRASTPLRFPGQYADPETGWHYNFHRHYDPALGRFTSPDPLGLAPAGNPVTYPHNPHIWSDPHGLSPCHLFRGTTRGYAGSSGTQRVGITPTSSDPGVATIFATHSAQYGDDVVQIIPTSALDGVPTHAGYIRAEAEVAVELPASELAQRATIEIPSATAREILGDMGIDVPRNVPLDQLSSVLENTPKLSTDQINQFVAEAARRA</sequence>
<dbReference type="InterPro" id="IPR050708">
    <property type="entry name" value="T6SS_VgrG/RHS"/>
</dbReference>
<dbReference type="PRINTS" id="PR00394">
    <property type="entry name" value="RHSPROTEIN"/>
</dbReference>
<name>A0A286DVE0_9ACTN</name>
<dbReference type="Proteomes" id="UP000219072">
    <property type="component" value="Unassembled WGS sequence"/>
</dbReference>
<dbReference type="EMBL" id="OCNE01000006">
    <property type="protein sequence ID" value="SOD62534.1"/>
    <property type="molecule type" value="Genomic_DNA"/>
</dbReference>
<gene>
    <name evidence="3" type="ORF">SAMN06297387_106111</name>
</gene>
<reference evidence="3 4" key="1">
    <citation type="submission" date="2017-09" db="EMBL/GenBank/DDBJ databases">
        <authorList>
            <person name="Ehlers B."/>
            <person name="Leendertz F.H."/>
        </authorList>
    </citation>
    <scope>NUCLEOTIDE SEQUENCE [LARGE SCALE GENOMIC DNA]</scope>
    <source>
        <strain evidence="3 4">CGMCC 4.7095</strain>
    </source>
</reference>
<dbReference type="NCBIfam" id="TIGR03696">
    <property type="entry name" value="Rhs_assc_core"/>
    <property type="match status" value="1"/>
</dbReference>
<dbReference type="Gene3D" id="2.180.10.10">
    <property type="entry name" value="RHS repeat-associated core"/>
    <property type="match status" value="1"/>
</dbReference>
<accession>A0A286DVE0</accession>
<proteinExistence type="predicted"/>
<organism evidence="3 4">
    <name type="scientific">Streptomyces zhaozhouensis</name>
    <dbReference type="NCBI Taxonomy" id="1300267"/>
    <lineage>
        <taxon>Bacteria</taxon>
        <taxon>Bacillati</taxon>
        <taxon>Actinomycetota</taxon>
        <taxon>Actinomycetes</taxon>
        <taxon>Kitasatosporales</taxon>
        <taxon>Streptomycetaceae</taxon>
        <taxon>Streptomyces</taxon>
    </lineage>
</organism>
<protein>
    <submittedName>
        <fullName evidence="3">RHS repeat-associated core domain-containing protein</fullName>
    </submittedName>
</protein>
<dbReference type="NCBIfam" id="TIGR01643">
    <property type="entry name" value="YD_repeat_2x"/>
    <property type="match status" value="1"/>
</dbReference>
<feature type="domain" description="Teneurin-like YD-shell" evidence="2">
    <location>
        <begin position="116"/>
        <end position="195"/>
    </location>
</feature>
<dbReference type="AlphaFoldDB" id="A0A286DVE0"/>
<dbReference type="PANTHER" id="PTHR32305:SF15">
    <property type="entry name" value="PROTEIN RHSA-RELATED"/>
    <property type="match status" value="1"/>
</dbReference>
<dbReference type="InterPro" id="IPR056823">
    <property type="entry name" value="TEN-like_YD-shell"/>
</dbReference>
<dbReference type="PANTHER" id="PTHR32305">
    <property type="match status" value="1"/>
</dbReference>
<evidence type="ECO:0000313" key="3">
    <source>
        <dbReference type="EMBL" id="SOD62534.1"/>
    </source>
</evidence>
<dbReference type="Pfam" id="PF25023">
    <property type="entry name" value="TEN_YD-shell"/>
    <property type="match status" value="1"/>
</dbReference>
<dbReference type="Pfam" id="PF05593">
    <property type="entry name" value="RHS_repeat"/>
    <property type="match status" value="1"/>
</dbReference>
<dbReference type="InterPro" id="IPR006530">
    <property type="entry name" value="YD"/>
</dbReference>
<dbReference type="InterPro" id="IPR031325">
    <property type="entry name" value="RHS_repeat"/>
</dbReference>
<evidence type="ECO:0000256" key="1">
    <source>
        <dbReference type="ARBA" id="ARBA00022737"/>
    </source>
</evidence>